<keyword evidence="2" id="KW-1185">Reference proteome</keyword>
<name>A0ABS8B6Q5_9ACTN</name>
<reference evidence="1 2" key="1">
    <citation type="submission" date="2021-10" db="EMBL/GenBank/DDBJ databases">
        <title>Streptomyces sp. strain SMC 277, a novel streptomycete isolated from soil.</title>
        <authorList>
            <person name="Chanama M."/>
        </authorList>
    </citation>
    <scope>NUCLEOTIDE SEQUENCE [LARGE SCALE GENOMIC DNA]</scope>
    <source>
        <strain evidence="1 2">SMC 277</strain>
    </source>
</reference>
<dbReference type="SUPFAM" id="SSF52218">
    <property type="entry name" value="Flavoproteins"/>
    <property type="match status" value="1"/>
</dbReference>
<dbReference type="EMBL" id="JAJAUY010000039">
    <property type="protein sequence ID" value="MCB5180298.1"/>
    <property type="molecule type" value="Genomic_DNA"/>
</dbReference>
<evidence type="ECO:0000313" key="1">
    <source>
        <dbReference type="EMBL" id="MCB5180298.1"/>
    </source>
</evidence>
<evidence type="ECO:0000313" key="2">
    <source>
        <dbReference type="Proteomes" id="UP001199054"/>
    </source>
</evidence>
<gene>
    <name evidence="1" type="ORF">LG632_13015</name>
</gene>
<organism evidence="1 2">
    <name type="scientific">Streptomyces antimicrobicus</name>
    <dbReference type="NCBI Taxonomy" id="2883108"/>
    <lineage>
        <taxon>Bacteria</taxon>
        <taxon>Bacillati</taxon>
        <taxon>Actinomycetota</taxon>
        <taxon>Actinomycetes</taxon>
        <taxon>Kitasatosporales</taxon>
        <taxon>Streptomycetaceae</taxon>
        <taxon>Streptomyces</taxon>
    </lineage>
</organism>
<dbReference type="InterPro" id="IPR029039">
    <property type="entry name" value="Flavoprotein-like_sf"/>
</dbReference>
<protein>
    <submittedName>
        <fullName evidence="1">Uncharacterized protein</fullName>
    </submittedName>
</protein>
<sequence>MAPKTPLVAVVHDGRQGWASPQAFAARDGAAETGARSVLIGVEDLGERQWALLKEADGILFGARPPYAEGCRDWRGRPAAGFTDPHVDPYERLRELCAFADRWGMHWIGMDVPPWWHSGCATEASLDSVRFLGARVTRFARARLIEAGGGSGADAYADEAADVAYLGAATLAGHEVSTAWRRG</sequence>
<dbReference type="Proteomes" id="UP001199054">
    <property type="component" value="Unassembled WGS sequence"/>
</dbReference>
<dbReference type="RefSeq" id="WP_226727179.1">
    <property type="nucleotide sequence ID" value="NZ_JAJAUY010000039.1"/>
</dbReference>
<dbReference type="Gene3D" id="3.40.50.360">
    <property type="match status" value="1"/>
</dbReference>
<proteinExistence type="predicted"/>
<accession>A0ABS8B6Q5</accession>
<comment type="caution">
    <text evidence="1">The sequence shown here is derived from an EMBL/GenBank/DDBJ whole genome shotgun (WGS) entry which is preliminary data.</text>
</comment>